<keyword evidence="1" id="KW-0732">Signal</keyword>
<keyword evidence="3" id="KW-1185">Reference proteome</keyword>
<feature type="chain" id="PRO_5013246938" evidence="1">
    <location>
        <begin position="19"/>
        <end position="132"/>
    </location>
</feature>
<evidence type="ECO:0000313" key="2">
    <source>
        <dbReference type="EMBL" id="SIQ27690.1"/>
    </source>
</evidence>
<dbReference type="OrthoDB" id="598024at2"/>
<gene>
    <name evidence="2" type="ORF">SAMN05920897_10695</name>
</gene>
<dbReference type="PROSITE" id="PS51257">
    <property type="entry name" value="PROKAR_LIPOPROTEIN"/>
    <property type="match status" value="1"/>
</dbReference>
<dbReference type="AlphaFoldDB" id="A0A1N6RFN7"/>
<organism evidence="2 3">
    <name type="scientific">Alkalispirochaeta americana</name>
    <dbReference type="NCBI Taxonomy" id="159291"/>
    <lineage>
        <taxon>Bacteria</taxon>
        <taxon>Pseudomonadati</taxon>
        <taxon>Spirochaetota</taxon>
        <taxon>Spirochaetia</taxon>
        <taxon>Spirochaetales</taxon>
        <taxon>Spirochaetaceae</taxon>
        <taxon>Alkalispirochaeta</taxon>
    </lineage>
</organism>
<proteinExistence type="predicted"/>
<evidence type="ECO:0000256" key="1">
    <source>
        <dbReference type="SAM" id="SignalP"/>
    </source>
</evidence>
<dbReference type="Gene3D" id="3.10.450.50">
    <property type="match status" value="1"/>
</dbReference>
<reference evidence="2 3" key="1">
    <citation type="submission" date="2017-01" db="EMBL/GenBank/DDBJ databases">
        <authorList>
            <person name="Mah S.A."/>
            <person name="Swanson W.J."/>
            <person name="Moy G.W."/>
            <person name="Vacquier V.D."/>
        </authorList>
    </citation>
    <scope>NUCLEOTIDE SEQUENCE [LARGE SCALE GENOMIC DNA]</scope>
    <source>
        <strain evidence="2 3">ASpG1</strain>
    </source>
</reference>
<dbReference type="RefSeq" id="WP_076488378.1">
    <property type="nucleotide sequence ID" value="NZ_FTMS01000006.1"/>
</dbReference>
<feature type="signal peptide" evidence="1">
    <location>
        <begin position="1"/>
        <end position="18"/>
    </location>
</feature>
<protein>
    <submittedName>
        <fullName evidence="2">Uncharacterized protein</fullName>
    </submittedName>
</protein>
<sequence>MRALSLVLVMVFVGVFFACDSAGEGAPEDVAVQFFHHYMNAEWDEAKEIGTEETAELIQFIALMTSGMSKEEWRQEAQMPNPDQVSVVSSEVTNDTALVTLDVAGDQEVLPLVRVDGKWLVSLEKDDIDKDM</sequence>
<accession>A0A1N6RFN7</accession>
<dbReference type="EMBL" id="FTMS01000006">
    <property type="protein sequence ID" value="SIQ27690.1"/>
    <property type="molecule type" value="Genomic_DNA"/>
</dbReference>
<evidence type="ECO:0000313" key="3">
    <source>
        <dbReference type="Proteomes" id="UP000186400"/>
    </source>
</evidence>
<name>A0A1N6RFN7_9SPIO</name>
<dbReference type="STRING" id="159291.SAMN05920897_10695"/>
<dbReference type="Proteomes" id="UP000186400">
    <property type="component" value="Unassembled WGS sequence"/>
</dbReference>